<evidence type="ECO:0000313" key="3">
    <source>
        <dbReference type="EMBL" id="KAK0406609.1"/>
    </source>
</evidence>
<dbReference type="EMBL" id="JAUCMV010000004">
    <property type="protein sequence ID" value="KAK0406609.1"/>
    <property type="molecule type" value="Genomic_DNA"/>
</dbReference>
<gene>
    <name evidence="3" type="ORF">QR680_018686</name>
</gene>
<keyword evidence="2" id="KW-0812">Transmembrane</keyword>
<sequence>MAFLFVNSLVMMVLLLLVNPGIMIRRPLTSIGITDEDRELMVKAMKKARDAKNKAAGKAVPGDADERQPDASAPTQSLPVASTIPTPSPSSWGSQENVPN</sequence>
<feature type="compositionally biased region" description="Polar residues" evidence="1">
    <location>
        <begin position="73"/>
        <end position="100"/>
    </location>
</feature>
<reference evidence="3" key="1">
    <citation type="submission" date="2023-06" db="EMBL/GenBank/DDBJ databases">
        <title>Genomic analysis of the entomopathogenic nematode Steinernema hermaphroditum.</title>
        <authorList>
            <person name="Schwarz E.M."/>
            <person name="Heppert J.K."/>
            <person name="Baniya A."/>
            <person name="Schwartz H.T."/>
            <person name="Tan C.-H."/>
            <person name="Antoshechkin I."/>
            <person name="Sternberg P.W."/>
            <person name="Goodrich-Blair H."/>
            <person name="Dillman A.R."/>
        </authorList>
    </citation>
    <scope>NUCLEOTIDE SEQUENCE</scope>
    <source>
        <strain evidence="3">PS9179</strain>
        <tissue evidence="3">Whole animal</tissue>
    </source>
</reference>
<dbReference type="AlphaFoldDB" id="A0AA39LRG8"/>
<keyword evidence="2" id="KW-1133">Transmembrane helix</keyword>
<comment type="caution">
    <text evidence="3">The sequence shown here is derived from an EMBL/GenBank/DDBJ whole genome shotgun (WGS) entry which is preliminary data.</text>
</comment>
<evidence type="ECO:0000256" key="1">
    <source>
        <dbReference type="SAM" id="MobiDB-lite"/>
    </source>
</evidence>
<evidence type="ECO:0000256" key="2">
    <source>
        <dbReference type="SAM" id="Phobius"/>
    </source>
</evidence>
<protein>
    <submittedName>
        <fullName evidence="3">Uncharacterized protein</fullName>
    </submittedName>
</protein>
<proteinExistence type="predicted"/>
<evidence type="ECO:0000313" key="4">
    <source>
        <dbReference type="Proteomes" id="UP001175271"/>
    </source>
</evidence>
<feature type="transmembrane region" description="Helical" evidence="2">
    <location>
        <begin position="6"/>
        <end position="24"/>
    </location>
</feature>
<name>A0AA39LRG8_9BILA</name>
<feature type="region of interest" description="Disordered" evidence="1">
    <location>
        <begin position="47"/>
        <end position="100"/>
    </location>
</feature>
<dbReference type="Proteomes" id="UP001175271">
    <property type="component" value="Unassembled WGS sequence"/>
</dbReference>
<accession>A0AA39LRG8</accession>
<keyword evidence="2" id="KW-0472">Membrane</keyword>
<organism evidence="3 4">
    <name type="scientific">Steinernema hermaphroditum</name>
    <dbReference type="NCBI Taxonomy" id="289476"/>
    <lineage>
        <taxon>Eukaryota</taxon>
        <taxon>Metazoa</taxon>
        <taxon>Ecdysozoa</taxon>
        <taxon>Nematoda</taxon>
        <taxon>Chromadorea</taxon>
        <taxon>Rhabditida</taxon>
        <taxon>Tylenchina</taxon>
        <taxon>Panagrolaimomorpha</taxon>
        <taxon>Strongyloidoidea</taxon>
        <taxon>Steinernematidae</taxon>
        <taxon>Steinernema</taxon>
    </lineage>
</organism>
<keyword evidence="4" id="KW-1185">Reference proteome</keyword>